<organism evidence="3 5">
    <name type="scientific">Moraxella equi</name>
    <dbReference type="NCBI Taxonomy" id="60442"/>
    <lineage>
        <taxon>Bacteria</taxon>
        <taxon>Pseudomonadati</taxon>
        <taxon>Pseudomonadota</taxon>
        <taxon>Gammaproteobacteria</taxon>
        <taxon>Moraxellales</taxon>
        <taxon>Moraxellaceae</taxon>
        <taxon>Moraxella</taxon>
    </lineage>
</organism>
<keyword evidence="1" id="KW-0472">Membrane</keyword>
<accession>A0A378QNK9</accession>
<gene>
    <name evidence="2" type="ORF">B5J93_02115</name>
    <name evidence="3" type="ORF">NCTC11012_00670</name>
</gene>
<dbReference type="Proteomes" id="UP000190777">
    <property type="component" value="Unassembled WGS sequence"/>
</dbReference>
<name>A0A378QNK9_9GAMM</name>
<dbReference type="InterPro" id="IPR025833">
    <property type="entry name" value="GDYXXLXY"/>
</dbReference>
<feature type="transmembrane region" description="Helical" evidence="1">
    <location>
        <begin position="6"/>
        <end position="25"/>
    </location>
</feature>
<evidence type="ECO:0000313" key="4">
    <source>
        <dbReference type="Proteomes" id="UP000190777"/>
    </source>
</evidence>
<evidence type="ECO:0000313" key="5">
    <source>
        <dbReference type="Proteomes" id="UP000254618"/>
    </source>
</evidence>
<keyword evidence="4" id="KW-1185">Reference proteome</keyword>
<dbReference type="Pfam" id="PF14345">
    <property type="entry name" value="GDYXXLXY"/>
    <property type="match status" value="1"/>
</dbReference>
<keyword evidence="1" id="KW-1133">Transmembrane helix</keyword>
<reference evidence="2 4" key="1">
    <citation type="submission" date="2017-03" db="EMBL/GenBank/DDBJ databases">
        <title>Draft genome sequence of Moraxella equi CCUG 4950T type strain.</title>
        <authorList>
            <person name="Salva-Serra F."/>
            <person name="Engstrom-Jakobsson H."/>
            <person name="Thorell K."/>
            <person name="Jaen-Luchoro D."/>
            <person name="Gonzales-Siles L."/>
            <person name="Karlsson R."/>
            <person name="Yazdan S."/>
            <person name="Boulund F."/>
            <person name="Johnning A."/>
            <person name="Engstrand L."/>
            <person name="Kristiansson E."/>
            <person name="Moore E."/>
        </authorList>
    </citation>
    <scope>NUCLEOTIDE SEQUENCE [LARGE SCALE GENOMIC DNA]</scope>
    <source>
        <strain evidence="2 4">CCUG 4950</strain>
    </source>
</reference>
<evidence type="ECO:0000256" key="1">
    <source>
        <dbReference type="SAM" id="Phobius"/>
    </source>
</evidence>
<dbReference type="Proteomes" id="UP000254618">
    <property type="component" value="Unassembled WGS sequence"/>
</dbReference>
<dbReference type="EMBL" id="MXAP01000020">
    <property type="protein sequence ID" value="OPH39861.1"/>
    <property type="molecule type" value="Genomic_DNA"/>
</dbReference>
<sequence>MKHINNYLPVVFCLIALTVFGAIIYKHETHIKHGKDIYIRLAPTDPRSLIQGDYMTLGYDFYFTKNTDDLYAYGERFYEHYQDRTHVLIWVLTNDKNMVIKSRFDKSEFNKDEQSQLRPLIINNPNNYVFNFYSASSSFLFAEGLGNCYEKATFAHQKTDDKGNPILVDLVDDELESLGCETVH</sequence>
<dbReference type="EMBL" id="UGQF01000001">
    <property type="protein sequence ID" value="STZ02445.1"/>
    <property type="molecule type" value="Genomic_DNA"/>
</dbReference>
<evidence type="ECO:0000313" key="2">
    <source>
        <dbReference type="EMBL" id="OPH39861.1"/>
    </source>
</evidence>
<protein>
    <submittedName>
        <fullName evidence="3">Uncharacterized membrane-anchored protein</fullName>
    </submittedName>
</protein>
<proteinExistence type="predicted"/>
<evidence type="ECO:0000313" key="3">
    <source>
        <dbReference type="EMBL" id="STZ02445.1"/>
    </source>
</evidence>
<keyword evidence="1" id="KW-0812">Transmembrane</keyword>
<dbReference type="AlphaFoldDB" id="A0A378QNK9"/>
<dbReference type="RefSeq" id="WP_079324211.1">
    <property type="nucleotide sequence ID" value="NZ_MXAP01000020.1"/>
</dbReference>
<reference evidence="3 5" key="2">
    <citation type="submission" date="2018-06" db="EMBL/GenBank/DDBJ databases">
        <authorList>
            <consortium name="Pathogen Informatics"/>
            <person name="Doyle S."/>
        </authorList>
    </citation>
    <scope>NUCLEOTIDE SEQUENCE [LARGE SCALE GENOMIC DNA]</scope>
    <source>
        <strain evidence="3 5">NCTC11012</strain>
    </source>
</reference>